<dbReference type="AlphaFoldDB" id="A0A7V9ABJ2"/>
<evidence type="ECO:0000313" key="2">
    <source>
        <dbReference type="Proteomes" id="UP000542342"/>
    </source>
</evidence>
<keyword evidence="2" id="KW-1185">Reference proteome</keyword>
<proteinExistence type="predicted"/>
<protein>
    <submittedName>
        <fullName evidence="1">DUF2203 family protein</fullName>
    </submittedName>
</protein>
<accession>A0A7V9ABJ2</accession>
<sequence>MSQTPHRATNPAGKPRSKPIVLDLKTARRMLPLVASIVNDLVQHRRTIRQLTPEQEQLYRNRRHLDWRGRQRRYRINEEIASAERSFADALSELQGLGVQLVDDTVGEVDFPTKILGRPAAFSWRLGENNVSYWHYLGETTRRPIPTEWEHGVPTAANRPVR</sequence>
<dbReference type="InterPro" id="IPR018699">
    <property type="entry name" value="DUF2203"/>
</dbReference>
<dbReference type="RefSeq" id="WP_194537721.1">
    <property type="nucleotide sequence ID" value="NZ_JACEFB010000005.1"/>
</dbReference>
<comment type="caution">
    <text evidence="1">The sequence shown here is derived from an EMBL/GenBank/DDBJ whole genome shotgun (WGS) entry which is preliminary data.</text>
</comment>
<gene>
    <name evidence="1" type="ORF">H0921_08935</name>
</gene>
<evidence type="ECO:0000313" key="1">
    <source>
        <dbReference type="EMBL" id="MBA2226281.1"/>
    </source>
</evidence>
<organism evidence="1 2">
    <name type="scientific">Thermogemmata fonticola</name>
    <dbReference type="NCBI Taxonomy" id="2755323"/>
    <lineage>
        <taxon>Bacteria</taxon>
        <taxon>Pseudomonadati</taxon>
        <taxon>Planctomycetota</taxon>
        <taxon>Planctomycetia</taxon>
        <taxon>Gemmatales</taxon>
        <taxon>Gemmataceae</taxon>
        <taxon>Thermogemmata</taxon>
    </lineage>
</organism>
<dbReference type="Proteomes" id="UP000542342">
    <property type="component" value="Unassembled WGS sequence"/>
</dbReference>
<name>A0A7V9ABJ2_9BACT</name>
<reference evidence="1 2" key="1">
    <citation type="submission" date="2020-07" db="EMBL/GenBank/DDBJ databases">
        <title>Thermogemmata thermophila gen. nov., sp. nov., a novel moderate thermophilic planctomycete from a Kamchatka hot spring.</title>
        <authorList>
            <person name="Elcheninov A.G."/>
            <person name="Podosokorskaya O.A."/>
            <person name="Kovaleva O.L."/>
            <person name="Novikov A."/>
            <person name="Bonch-Osmolovskaya E.A."/>
            <person name="Toshchakov S.V."/>
            <person name="Kublanov I.V."/>
        </authorList>
    </citation>
    <scope>NUCLEOTIDE SEQUENCE [LARGE SCALE GENOMIC DNA]</scope>
    <source>
        <strain evidence="1 2">2918</strain>
    </source>
</reference>
<dbReference type="EMBL" id="JACEFB010000005">
    <property type="protein sequence ID" value="MBA2226281.1"/>
    <property type="molecule type" value="Genomic_DNA"/>
</dbReference>
<dbReference type="Pfam" id="PF09969">
    <property type="entry name" value="DUF2203"/>
    <property type="match status" value="1"/>
</dbReference>